<feature type="region of interest" description="Disordered" evidence="1">
    <location>
        <begin position="42"/>
        <end position="67"/>
    </location>
</feature>
<dbReference type="WormBase" id="W01C9.2">
    <property type="protein sequence ID" value="CE02368"/>
    <property type="gene ID" value="WBGene00012176"/>
</dbReference>
<reference evidence="2 3" key="1">
    <citation type="journal article" date="1998" name="Science">
        <title>Genome sequence of the nematode C. elegans: a platform for investigating biology.</title>
        <authorList>
            <consortium name="The C. elegans sequencing consortium"/>
            <person name="Sulson J.E."/>
            <person name="Waterston R."/>
        </authorList>
    </citation>
    <scope>NUCLEOTIDE SEQUENCE [LARGE SCALE GENOMIC DNA]</scope>
    <source>
        <strain evidence="2 3">Bristol N2</strain>
    </source>
</reference>
<evidence type="ECO:0000313" key="2">
    <source>
        <dbReference type="EMBL" id="CAA90270.1"/>
    </source>
</evidence>
<dbReference type="AGR" id="WB:WBGene00012176"/>
<sequence>MFKGKITLKTSNILIFSFPKKQSEPQVFMATIDLDTVRKPSANSKVVHDVGSESQQQRKNVTKAPDYGDYEDYELTAKPEDWTTTTALPGKRSNRKDQNEPPLLDSQFKPHVRVLLNDEKSTEDIRDELSRLIGDLHREENTLRTTVTKDDMTATPLSIRRNPTSTQDIEALVSSVEMMLLGNETMFFGDEEGSGENSGNDEIINTTLPTTTVGTTSRKPLLFTTVIQEVKNAPVTARPDPFAHLDYDLSDHSNLKKSKKTMPKVDRLTKYKLHGGSVEPTKKLNKSSLVKNPTPLIVRPGKKSKFNRRKNLRKVGKIDRMRRVKNLNHRIRAQNRMRIRKVLSKMIFGARDSDVMPNKQKPKLVGSDGIIMPRQPARKLQKNQAVDFQRRDKRDASPQLQFIDSEQEQVESLSAGGAWDTVPIEKSIIESIHLEPHPYYHLKTETRTQVEPSPMVTEASLDDEYEKYDEDENEVEVRDTRPMKNGLVQVSLNGNTVSNAPKRMKMVALNSVKKISKKEKSTNGLAVVAPTAKKQTMLELLIGDFLMRVPPTARNPYLTEEQWS</sequence>
<protein>
    <submittedName>
        <fullName evidence="2">Reverse transcriptase domain-containing protein</fullName>
    </submittedName>
</protein>
<dbReference type="OMA" id="PHPYYHL"/>
<dbReference type="KEGG" id="cel:CELE_W01C9.2"/>
<feature type="region of interest" description="Disordered" evidence="1">
    <location>
        <begin position="378"/>
        <end position="404"/>
    </location>
</feature>
<dbReference type="PIR" id="T26053">
    <property type="entry name" value="T26053"/>
</dbReference>
<proteinExistence type="predicted"/>
<evidence type="ECO:0000256" key="1">
    <source>
        <dbReference type="SAM" id="MobiDB-lite"/>
    </source>
</evidence>
<accession>Q23118</accession>
<keyword evidence="2" id="KW-0808">Transferase</keyword>
<feature type="region of interest" description="Disordered" evidence="1">
    <location>
        <begin position="277"/>
        <end position="303"/>
    </location>
</feature>
<dbReference type="FunCoup" id="Q23118">
    <property type="interactions" value="1558"/>
</dbReference>
<keyword evidence="3" id="KW-1185">Reference proteome</keyword>
<dbReference type="SMR" id="Q23118"/>
<dbReference type="CTD" id="189089"/>
<name>Q23118_CAEEL</name>
<dbReference type="OrthoDB" id="5825550at2759"/>
<evidence type="ECO:0000313" key="4">
    <source>
        <dbReference type="WormBase" id="W01C9.2"/>
    </source>
</evidence>
<dbReference type="EMBL" id="BX284602">
    <property type="protein sequence ID" value="CAA90270.1"/>
    <property type="molecule type" value="Genomic_DNA"/>
</dbReference>
<dbReference type="GeneID" id="189089"/>
<dbReference type="Proteomes" id="UP000001940">
    <property type="component" value="Chromosome II"/>
</dbReference>
<evidence type="ECO:0000313" key="3">
    <source>
        <dbReference type="Proteomes" id="UP000001940"/>
    </source>
</evidence>
<dbReference type="eggNOG" id="ENOG502TFPV">
    <property type="taxonomic scope" value="Eukaryota"/>
</dbReference>
<keyword evidence="2" id="KW-0548">Nucleotidyltransferase</keyword>
<dbReference type="PaxDb" id="6239-W01C9.2"/>
<dbReference type="UCSC" id="W01C9.2">
    <property type="organism name" value="c. elegans"/>
</dbReference>
<feature type="region of interest" description="Disordered" evidence="1">
    <location>
        <begin position="191"/>
        <end position="211"/>
    </location>
</feature>
<dbReference type="Bgee" id="WBGene00012176">
    <property type="expression patterns" value="Expressed in pharyngeal muscle cell (C elegans) and 2 other cell types or tissues"/>
</dbReference>
<keyword evidence="2" id="KW-0695">RNA-directed DNA polymerase</keyword>
<dbReference type="AlphaFoldDB" id="Q23118"/>
<dbReference type="GO" id="GO:0003964">
    <property type="term" value="F:RNA-directed DNA polymerase activity"/>
    <property type="evidence" value="ECO:0007669"/>
    <property type="project" value="UniProtKB-KW"/>
</dbReference>
<gene>
    <name evidence="2" type="ORF">CELE_W01C9.2</name>
    <name evidence="2 4" type="ORF">W01C9.2</name>
</gene>
<dbReference type="HOGENOM" id="CLU_483344_0_0_1"/>
<dbReference type="InParanoid" id="Q23118"/>
<organism evidence="2 3">
    <name type="scientific">Caenorhabditis elegans</name>
    <dbReference type="NCBI Taxonomy" id="6239"/>
    <lineage>
        <taxon>Eukaryota</taxon>
        <taxon>Metazoa</taxon>
        <taxon>Ecdysozoa</taxon>
        <taxon>Nematoda</taxon>
        <taxon>Chromadorea</taxon>
        <taxon>Rhabditida</taxon>
        <taxon>Rhabditina</taxon>
        <taxon>Rhabditomorpha</taxon>
        <taxon>Rhabditoidea</taxon>
        <taxon>Rhabditidae</taxon>
        <taxon>Peloderinae</taxon>
        <taxon>Caenorhabditis</taxon>
    </lineage>
</organism>
<feature type="region of interest" description="Disordered" evidence="1">
    <location>
        <begin position="81"/>
        <end position="111"/>
    </location>
</feature>
<feature type="compositionally biased region" description="Low complexity" evidence="1">
    <location>
        <begin position="195"/>
        <end position="211"/>
    </location>
</feature>
<dbReference type="RefSeq" id="NP_495803.1">
    <property type="nucleotide sequence ID" value="NM_063402.1"/>
</dbReference>